<name>A0A2J7ZGP6_9CHLO</name>
<proteinExistence type="predicted"/>
<evidence type="ECO:0000313" key="5">
    <source>
        <dbReference type="Proteomes" id="UP000236333"/>
    </source>
</evidence>
<keyword evidence="5" id="KW-1185">Reference proteome</keyword>
<keyword evidence="1" id="KW-0436">Ligase</keyword>
<gene>
    <name evidence="4" type="ORF">TSOC_014771</name>
</gene>
<keyword evidence="3" id="KW-0067">ATP-binding</keyword>
<organism evidence="4 5">
    <name type="scientific">Tetrabaena socialis</name>
    <dbReference type="NCBI Taxonomy" id="47790"/>
    <lineage>
        <taxon>Eukaryota</taxon>
        <taxon>Viridiplantae</taxon>
        <taxon>Chlorophyta</taxon>
        <taxon>core chlorophytes</taxon>
        <taxon>Chlorophyceae</taxon>
        <taxon>CS clade</taxon>
        <taxon>Chlamydomonadales</taxon>
        <taxon>Tetrabaenaceae</taxon>
        <taxon>Tetrabaena</taxon>
    </lineage>
</organism>
<reference evidence="4 5" key="1">
    <citation type="journal article" date="2017" name="Mol. Biol. Evol.">
        <title>The 4-celled Tetrabaena socialis nuclear genome reveals the essential components for genetic control of cell number at the origin of multicellularity in the volvocine lineage.</title>
        <authorList>
            <person name="Featherston J."/>
            <person name="Arakaki Y."/>
            <person name="Hanschen E.R."/>
            <person name="Ferris P.J."/>
            <person name="Michod R.E."/>
            <person name="Olson B.J.S.C."/>
            <person name="Nozaki H."/>
            <person name="Durand P.M."/>
        </authorList>
    </citation>
    <scope>NUCLEOTIDE SEQUENCE [LARGE SCALE GENOMIC DNA]</scope>
    <source>
        <strain evidence="4 5">NIES-571</strain>
    </source>
</reference>
<dbReference type="GO" id="GO:0000226">
    <property type="term" value="P:microtubule cytoskeleton organization"/>
    <property type="evidence" value="ECO:0007669"/>
    <property type="project" value="TreeGrafter"/>
</dbReference>
<dbReference type="Pfam" id="PF03133">
    <property type="entry name" value="TTL"/>
    <property type="match status" value="1"/>
</dbReference>
<evidence type="ECO:0000256" key="1">
    <source>
        <dbReference type="ARBA" id="ARBA00022598"/>
    </source>
</evidence>
<dbReference type="GO" id="GO:0036064">
    <property type="term" value="C:ciliary basal body"/>
    <property type="evidence" value="ECO:0007669"/>
    <property type="project" value="TreeGrafter"/>
</dbReference>
<evidence type="ECO:0000256" key="3">
    <source>
        <dbReference type="ARBA" id="ARBA00022840"/>
    </source>
</evidence>
<evidence type="ECO:0000256" key="2">
    <source>
        <dbReference type="ARBA" id="ARBA00022741"/>
    </source>
</evidence>
<evidence type="ECO:0000313" key="4">
    <source>
        <dbReference type="EMBL" id="PNG99451.1"/>
    </source>
</evidence>
<accession>A0A2J7ZGP6</accession>
<dbReference type="GO" id="GO:0070740">
    <property type="term" value="F:tubulin-glutamic acid ligase activity"/>
    <property type="evidence" value="ECO:0007669"/>
    <property type="project" value="TreeGrafter"/>
</dbReference>
<dbReference type="SUPFAM" id="SSF56059">
    <property type="entry name" value="Glutathione synthetase ATP-binding domain-like"/>
    <property type="match status" value="1"/>
</dbReference>
<dbReference type="EMBL" id="PGGS01002873">
    <property type="protein sequence ID" value="PNG99451.1"/>
    <property type="molecule type" value="Genomic_DNA"/>
</dbReference>
<keyword evidence="2" id="KW-0547">Nucleotide-binding</keyword>
<dbReference type="PANTHER" id="PTHR12241:SF155">
    <property type="entry name" value="TUBULIN-TYROSINE LIGASE FAMILY PROTEIN"/>
    <property type="match status" value="1"/>
</dbReference>
<dbReference type="AlphaFoldDB" id="A0A2J7ZGP6"/>
<dbReference type="OrthoDB" id="202825at2759"/>
<protein>
    <submittedName>
        <fullName evidence="4">Uncharacterized protein</fullName>
    </submittedName>
</protein>
<dbReference type="Proteomes" id="UP000236333">
    <property type="component" value="Unassembled WGS sequence"/>
</dbReference>
<comment type="caution">
    <text evidence="4">The sequence shown here is derived from an EMBL/GenBank/DDBJ whole genome shotgun (WGS) entry which is preliminary data.</text>
</comment>
<dbReference type="GO" id="GO:0015631">
    <property type="term" value="F:tubulin binding"/>
    <property type="evidence" value="ECO:0007669"/>
    <property type="project" value="TreeGrafter"/>
</dbReference>
<dbReference type="Gene3D" id="3.30.470.20">
    <property type="entry name" value="ATP-grasp fold, B domain"/>
    <property type="match status" value="1"/>
</dbReference>
<sequence>MMVEAPKSGRKSGLSMFCEPNFDLRVLVVMGPGRRAWLHRTLYLRVATAPLADGDLSRQSQCTNISQGGAVMAVTTAQDLPGYDKVLRNLCITTRSVISAMYDVLPSENAIHYFGFDYMLDEQLAPWLLEVNSTPRLVNCNATGAVHEALLELLCEVVEPSLDGRPLAAPGGAGGWLQEQSELAEKRSAMLAMDGWVRAGSGMDVREAAAIAGGAGTAEGRAAM</sequence>
<feature type="non-terminal residue" evidence="4">
    <location>
        <position position="224"/>
    </location>
</feature>
<dbReference type="GO" id="GO:0005524">
    <property type="term" value="F:ATP binding"/>
    <property type="evidence" value="ECO:0007669"/>
    <property type="project" value="UniProtKB-KW"/>
</dbReference>
<dbReference type="InterPro" id="IPR004344">
    <property type="entry name" value="TTL/TTLL_fam"/>
</dbReference>
<dbReference type="PANTHER" id="PTHR12241">
    <property type="entry name" value="TUBULIN POLYGLUTAMYLASE"/>
    <property type="match status" value="1"/>
</dbReference>